<dbReference type="Gene3D" id="3.40.430.10">
    <property type="entry name" value="Dihydrofolate Reductase, subunit A"/>
    <property type="match status" value="1"/>
</dbReference>
<dbReference type="Proteomes" id="UP000824175">
    <property type="component" value="Unassembled WGS sequence"/>
</dbReference>
<dbReference type="InterPro" id="IPR050765">
    <property type="entry name" value="Riboflavin_Biosynth_HTPR"/>
</dbReference>
<comment type="caution">
    <text evidence="2">The sequence shown here is derived from an EMBL/GenBank/DDBJ whole genome shotgun (WGS) entry which is preliminary data.</text>
</comment>
<dbReference type="InterPro" id="IPR024229">
    <property type="entry name" value="DUF3781"/>
</dbReference>
<dbReference type="InterPro" id="IPR002734">
    <property type="entry name" value="RibDG_C"/>
</dbReference>
<accession>A0A9D1HNA0</accession>
<dbReference type="SUPFAM" id="SSF53597">
    <property type="entry name" value="Dihydrofolate reductase-like"/>
    <property type="match status" value="1"/>
</dbReference>
<dbReference type="Pfam" id="PF12636">
    <property type="entry name" value="DUF3781"/>
    <property type="match status" value="1"/>
</dbReference>
<sequence length="268" mass="30649">MRRVVLYLAMSLDGFVADQNGKVDWLTPFEGEDTYTDFERTVDTIVMGRRTYAQIVTELSPNQWVYPNQTSYVITHEVCPGTEAVRFVDQDPVTLVDTLKKQEGKDIWINGGPTIIQPLIQANLIDQYRLTIVPVLLGAGTRLFQSADRIHLKSIGLIQHGQLFELIYEKEDNAPLSFVDEREVLLDHIDKLHSTPMGLERVSRNLGCQIQEVTAYCQKLIQDPTCQVWRKGKNVYCRVKEVEITINAHSYTIITAHRIRTKSMKEGK</sequence>
<reference evidence="2" key="2">
    <citation type="journal article" date="2021" name="PeerJ">
        <title>Extensive microbial diversity within the chicken gut microbiome revealed by metagenomics and culture.</title>
        <authorList>
            <person name="Gilroy R."/>
            <person name="Ravi A."/>
            <person name="Getino M."/>
            <person name="Pursley I."/>
            <person name="Horton D.L."/>
            <person name="Alikhan N.F."/>
            <person name="Baker D."/>
            <person name="Gharbi K."/>
            <person name="Hall N."/>
            <person name="Watson M."/>
            <person name="Adriaenssens E.M."/>
            <person name="Foster-Nyarko E."/>
            <person name="Jarju S."/>
            <person name="Secka A."/>
            <person name="Antonio M."/>
            <person name="Oren A."/>
            <person name="Chaudhuri R.R."/>
            <person name="La Ragione R."/>
            <person name="Hildebrand F."/>
            <person name="Pallen M.J."/>
        </authorList>
    </citation>
    <scope>NUCLEOTIDE SEQUENCE</scope>
    <source>
        <strain evidence="2">CHK195-11698</strain>
    </source>
</reference>
<evidence type="ECO:0000313" key="3">
    <source>
        <dbReference type="Proteomes" id="UP000824175"/>
    </source>
</evidence>
<dbReference type="GO" id="GO:0009231">
    <property type="term" value="P:riboflavin biosynthetic process"/>
    <property type="evidence" value="ECO:0007669"/>
    <property type="project" value="InterPro"/>
</dbReference>
<dbReference type="PANTHER" id="PTHR38011:SF11">
    <property type="entry name" value="2,5-DIAMINO-6-RIBOSYLAMINO-4(3H)-PYRIMIDINONE 5'-PHOSPHATE REDUCTASE"/>
    <property type="match status" value="1"/>
</dbReference>
<proteinExistence type="predicted"/>
<feature type="domain" description="Bacterial bifunctional deaminase-reductase C-terminal" evidence="1">
    <location>
        <begin position="4"/>
        <end position="149"/>
    </location>
</feature>
<dbReference type="InterPro" id="IPR024072">
    <property type="entry name" value="DHFR-like_dom_sf"/>
</dbReference>
<evidence type="ECO:0000259" key="1">
    <source>
        <dbReference type="Pfam" id="PF01872"/>
    </source>
</evidence>
<organism evidence="2 3">
    <name type="scientific">Candidatus Fimiplasma intestinipullorum</name>
    <dbReference type="NCBI Taxonomy" id="2840825"/>
    <lineage>
        <taxon>Bacteria</taxon>
        <taxon>Bacillati</taxon>
        <taxon>Bacillota</taxon>
        <taxon>Clostridia</taxon>
        <taxon>Eubacteriales</taxon>
        <taxon>Candidatus Fimiplasma</taxon>
    </lineage>
</organism>
<dbReference type="GO" id="GO:0008703">
    <property type="term" value="F:5-amino-6-(5-phosphoribosylamino)uracil reductase activity"/>
    <property type="evidence" value="ECO:0007669"/>
    <property type="project" value="InterPro"/>
</dbReference>
<evidence type="ECO:0000313" key="2">
    <source>
        <dbReference type="EMBL" id="HIU12862.1"/>
    </source>
</evidence>
<protein>
    <submittedName>
        <fullName evidence="2">DUF3781 domain-containing protein</fullName>
    </submittedName>
</protein>
<reference evidence="2" key="1">
    <citation type="submission" date="2020-10" db="EMBL/GenBank/DDBJ databases">
        <authorList>
            <person name="Gilroy R."/>
        </authorList>
    </citation>
    <scope>NUCLEOTIDE SEQUENCE</scope>
    <source>
        <strain evidence="2">CHK195-11698</strain>
    </source>
</reference>
<name>A0A9D1HNA0_9FIRM</name>
<dbReference type="Pfam" id="PF01872">
    <property type="entry name" value="RibD_C"/>
    <property type="match status" value="1"/>
</dbReference>
<dbReference type="AlphaFoldDB" id="A0A9D1HNA0"/>
<dbReference type="PANTHER" id="PTHR38011">
    <property type="entry name" value="DIHYDROFOLATE REDUCTASE FAMILY PROTEIN (AFU_ORTHOLOGUE AFUA_8G06820)"/>
    <property type="match status" value="1"/>
</dbReference>
<gene>
    <name evidence="2" type="ORF">IAD15_02155</name>
</gene>
<dbReference type="EMBL" id="DVMJ01000014">
    <property type="protein sequence ID" value="HIU12862.1"/>
    <property type="molecule type" value="Genomic_DNA"/>
</dbReference>